<dbReference type="AlphaFoldDB" id="A0A4Q6XNF5"/>
<dbReference type="Gene3D" id="1.10.1740.10">
    <property type="match status" value="1"/>
</dbReference>
<keyword evidence="8" id="KW-1185">Reference proteome</keyword>
<keyword evidence="4" id="KW-0804">Transcription</keyword>
<dbReference type="GO" id="GO:0003677">
    <property type="term" value="F:DNA binding"/>
    <property type="evidence" value="ECO:0007669"/>
    <property type="project" value="InterPro"/>
</dbReference>
<dbReference type="GO" id="GO:0016987">
    <property type="term" value="F:sigma factor activity"/>
    <property type="evidence" value="ECO:0007669"/>
    <property type="project" value="UniProtKB-KW"/>
</dbReference>
<feature type="domain" description="RNA polymerase sigma-70 region 2" evidence="5">
    <location>
        <begin position="26"/>
        <end position="91"/>
    </location>
</feature>
<evidence type="ECO:0000256" key="2">
    <source>
        <dbReference type="ARBA" id="ARBA00023015"/>
    </source>
</evidence>
<proteinExistence type="inferred from homology"/>
<comment type="caution">
    <text evidence="7">The sequence shown here is derived from an EMBL/GenBank/DDBJ whole genome shotgun (WGS) entry which is preliminary data.</text>
</comment>
<name>A0A4Q6XNF5_9SPHI</name>
<dbReference type="InterPro" id="IPR013325">
    <property type="entry name" value="RNA_pol_sigma_r2"/>
</dbReference>
<sequence>MQLPVEQEKKLVEKLTKGDDRAFHILYNAYAPTVFARIKRLLHNPEWVEEIHQDVFLKIWHARVKIDPNVPFKAIILRTTKSIVVDFYRKALRDKKMKEQLVQIASNFYVEDFFPTEDSELNVALKVAIDALPPQRKKIFCMIKLEGKKYLDVADELNISPSTVKDHMAKAMSYLKSELKGKHSNMLLSIFFFAIVEVFVSNNFFE</sequence>
<reference evidence="7 8" key="1">
    <citation type="submission" date="2019-02" db="EMBL/GenBank/DDBJ databases">
        <authorList>
            <person name="Li Y."/>
        </authorList>
    </citation>
    <scope>NUCLEOTIDE SEQUENCE [LARGE SCALE GENOMIC DNA]</scope>
    <source>
        <strain evidence="7 8">30C10-4-7</strain>
    </source>
</reference>
<dbReference type="PANTHER" id="PTHR43133">
    <property type="entry name" value="RNA POLYMERASE ECF-TYPE SIGMA FACTO"/>
    <property type="match status" value="1"/>
</dbReference>
<dbReference type="RefSeq" id="WP_130139670.1">
    <property type="nucleotide sequence ID" value="NZ_SGIT01000001.1"/>
</dbReference>
<organism evidence="7 8">
    <name type="scientific">Sphingobacterium corticibacterium</name>
    <dbReference type="NCBI Taxonomy" id="2484746"/>
    <lineage>
        <taxon>Bacteria</taxon>
        <taxon>Pseudomonadati</taxon>
        <taxon>Bacteroidota</taxon>
        <taxon>Sphingobacteriia</taxon>
        <taxon>Sphingobacteriales</taxon>
        <taxon>Sphingobacteriaceae</taxon>
        <taxon>Sphingobacterium</taxon>
    </lineage>
</organism>
<dbReference type="SUPFAM" id="SSF88659">
    <property type="entry name" value="Sigma3 and sigma4 domains of RNA polymerase sigma factors"/>
    <property type="match status" value="1"/>
</dbReference>
<keyword evidence="2" id="KW-0805">Transcription regulation</keyword>
<dbReference type="InterPro" id="IPR013249">
    <property type="entry name" value="RNA_pol_sigma70_r4_t2"/>
</dbReference>
<dbReference type="InterPro" id="IPR036388">
    <property type="entry name" value="WH-like_DNA-bd_sf"/>
</dbReference>
<evidence type="ECO:0000313" key="8">
    <source>
        <dbReference type="Proteomes" id="UP000292855"/>
    </source>
</evidence>
<dbReference type="Pfam" id="PF04542">
    <property type="entry name" value="Sigma70_r2"/>
    <property type="match status" value="1"/>
</dbReference>
<evidence type="ECO:0000256" key="3">
    <source>
        <dbReference type="ARBA" id="ARBA00023082"/>
    </source>
</evidence>
<dbReference type="SUPFAM" id="SSF88946">
    <property type="entry name" value="Sigma2 domain of RNA polymerase sigma factors"/>
    <property type="match status" value="1"/>
</dbReference>
<evidence type="ECO:0000313" key="7">
    <source>
        <dbReference type="EMBL" id="RZF61441.1"/>
    </source>
</evidence>
<dbReference type="OrthoDB" id="655312at2"/>
<dbReference type="InterPro" id="IPR007627">
    <property type="entry name" value="RNA_pol_sigma70_r2"/>
</dbReference>
<dbReference type="GO" id="GO:0006352">
    <property type="term" value="P:DNA-templated transcription initiation"/>
    <property type="evidence" value="ECO:0007669"/>
    <property type="project" value="InterPro"/>
</dbReference>
<evidence type="ECO:0000256" key="1">
    <source>
        <dbReference type="ARBA" id="ARBA00010641"/>
    </source>
</evidence>
<dbReference type="Proteomes" id="UP000292855">
    <property type="component" value="Unassembled WGS sequence"/>
</dbReference>
<keyword evidence="3" id="KW-0731">Sigma factor</keyword>
<protein>
    <submittedName>
        <fullName evidence="7">Sigma-70 family RNA polymerase sigma factor</fullName>
    </submittedName>
</protein>
<evidence type="ECO:0000259" key="5">
    <source>
        <dbReference type="Pfam" id="PF04542"/>
    </source>
</evidence>
<dbReference type="Gene3D" id="1.10.10.10">
    <property type="entry name" value="Winged helix-like DNA-binding domain superfamily/Winged helix DNA-binding domain"/>
    <property type="match status" value="1"/>
</dbReference>
<dbReference type="PANTHER" id="PTHR43133:SF46">
    <property type="entry name" value="RNA POLYMERASE SIGMA-70 FACTOR ECF SUBFAMILY"/>
    <property type="match status" value="1"/>
</dbReference>
<dbReference type="Pfam" id="PF08281">
    <property type="entry name" value="Sigma70_r4_2"/>
    <property type="match status" value="1"/>
</dbReference>
<feature type="domain" description="RNA polymerase sigma factor 70 region 4 type 2" evidence="6">
    <location>
        <begin position="124"/>
        <end position="173"/>
    </location>
</feature>
<dbReference type="InterPro" id="IPR013324">
    <property type="entry name" value="RNA_pol_sigma_r3/r4-like"/>
</dbReference>
<dbReference type="InterPro" id="IPR039425">
    <property type="entry name" value="RNA_pol_sigma-70-like"/>
</dbReference>
<comment type="similarity">
    <text evidence="1">Belongs to the sigma-70 factor family. ECF subfamily.</text>
</comment>
<evidence type="ECO:0000259" key="6">
    <source>
        <dbReference type="Pfam" id="PF08281"/>
    </source>
</evidence>
<gene>
    <name evidence="7" type="ORF">EWE74_00935</name>
</gene>
<dbReference type="InterPro" id="IPR014284">
    <property type="entry name" value="RNA_pol_sigma-70_dom"/>
</dbReference>
<evidence type="ECO:0000256" key="4">
    <source>
        <dbReference type="ARBA" id="ARBA00023163"/>
    </source>
</evidence>
<dbReference type="NCBIfam" id="TIGR02937">
    <property type="entry name" value="sigma70-ECF"/>
    <property type="match status" value="1"/>
</dbReference>
<dbReference type="EMBL" id="SGIT01000001">
    <property type="protein sequence ID" value="RZF61441.1"/>
    <property type="molecule type" value="Genomic_DNA"/>
</dbReference>
<accession>A0A4Q6XNF5</accession>